<dbReference type="InterPro" id="IPR010359">
    <property type="entry name" value="IrrE_HExxH"/>
</dbReference>
<evidence type="ECO:0000259" key="1">
    <source>
        <dbReference type="Pfam" id="PF06114"/>
    </source>
</evidence>
<dbReference type="EMBL" id="NPEU01000086">
    <property type="protein sequence ID" value="RAI39198.1"/>
    <property type="molecule type" value="Genomic_DNA"/>
</dbReference>
<protein>
    <recommendedName>
        <fullName evidence="1">IrrE N-terminal-like domain-containing protein</fullName>
    </recommendedName>
</protein>
<sequence length="198" mass="22471">MVLRRGFKTEANWYAREMRRELRVLPTDPLCPWQLAGHLEFFIVRLSEFARRAPREVTYLQSGAGQKEFSAVTLDIDGQSWIIHNDTHDPKRQAANIAHELAHGLLVHKPNPLLTAMGTRYFDRTQEDEANWLGPALLISEEAALLIAREGMSIASASNHYGASEEVVRMRMNVCAAWRRLRLAAQPEALRTPQGQES</sequence>
<dbReference type="Pfam" id="PF06114">
    <property type="entry name" value="Peptidase_M78"/>
    <property type="match status" value="1"/>
</dbReference>
<feature type="domain" description="IrrE N-terminal-like" evidence="1">
    <location>
        <begin position="79"/>
        <end position="172"/>
    </location>
</feature>
<evidence type="ECO:0000313" key="3">
    <source>
        <dbReference type="Proteomes" id="UP000248863"/>
    </source>
</evidence>
<organism evidence="2 3">
    <name type="scientific">Rhodoplanes elegans</name>
    <dbReference type="NCBI Taxonomy" id="29408"/>
    <lineage>
        <taxon>Bacteria</taxon>
        <taxon>Pseudomonadati</taxon>
        <taxon>Pseudomonadota</taxon>
        <taxon>Alphaproteobacteria</taxon>
        <taxon>Hyphomicrobiales</taxon>
        <taxon>Nitrobacteraceae</taxon>
        <taxon>Rhodoplanes</taxon>
    </lineage>
</organism>
<reference evidence="2 3" key="1">
    <citation type="submission" date="2017-07" db="EMBL/GenBank/DDBJ databases">
        <title>Draft Genome Sequences of Select Purple Nonsulfur Bacteria.</title>
        <authorList>
            <person name="Lasarre B."/>
            <person name="Mckinlay J.B."/>
        </authorList>
    </citation>
    <scope>NUCLEOTIDE SEQUENCE [LARGE SCALE GENOMIC DNA]</scope>
    <source>
        <strain evidence="2 3">DSM 11907</strain>
    </source>
</reference>
<evidence type="ECO:0000313" key="2">
    <source>
        <dbReference type="EMBL" id="RAI39198.1"/>
    </source>
</evidence>
<dbReference type="AlphaFoldDB" id="A0A327KV39"/>
<proteinExistence type="predicted"/>
<dbReference type="PANTHER" id="PTHR43236:SF2">
    <property type="entry name" value="BLL0069 PROTEIN"/>
    <property type="match status" value="1"/>
</dbReference>
<gene>
    <name evidence="2" type="ORF">CH338_10230</name>
</gene>
<comment type="caution">
    <text evidence="2">The sequence shown here is derived from an EMBL/GenBank/DDBJ whole genome shotgun (WGS) entry which is preliminary data.</text>
</comment>
<dbReference type="InterPro" id="IPR052345">
    <property type="entry name" value="Rad_response_metalloprotease"/>
</dbReference>
<dbReference type="Gene3D" id="1.10.10.2910">
    <property type="match status" value="1"/>
</dbReference>
<accession>A0A327KV39</accession>
<dbReference type="Proteomes" id="UP000248863">
    <property type="component" value="Unassembled WGS sequence"/>
</dbReference>
<dbReference type="PANTHER" id="PTHR43236">
    <property type="entry name" value="ANTITOXIN HIGA1"/>
    <property type="match status" value="1"/>
</dbReference>
<name>A0A327KV39_9BRAD</name>
<keyword evidence="3" id="KW-1185">Reference proteome</keyword>
<dbReference type="OrthoDB" id="572608at2"/>